<dbReference type="STRING" id="282683.SAMN04488105_1022"/>
<keyword evidence="4" id="KW-1185">Reference proteome</keyword>
<reference evidence="3" key="1">
    <citation type="submission" date="2016-10" db="EMBL/GenBank/DDBJ databases">
        <authorList>
            <person name="de Groot N.N."/>
        </authorList>
    </citation>
    <scope>NUCLEOTIDE SEQUENCE [LARGE SCALE GENOMIC DNA]</scope>
    <source>
        <strain evidence="3">DSM 10146</strain>
    </source>
</reference>
<gene>
    <name evidence="2" type="ORF">SAMN04488105_1022</name>
    <name evidence="3" type="ORF">SAMN04488105_116133</name>
</gene>
<dbReference type="InterPro" id="IPR006448">
    <property type="entry name" value="Phage_term_ssu_P27"/>
</dbReference>
<sequence>MKGRKPTLDNVVPMRGDAPKPVPEPHDLMSDGAKKVWQELAPELVRMDRLKPHYEHMFVAYCESASDVIELTSNIVLEGRTYSVATRNGVQQKKTANWQARQDALANMRQLGALFGLSPVDDARLATGGQGDLFEELLRGIRGGN</sequence>
<accession>A0A1G7JZC6</accession>
<evidence type="ECO:0000256" key="1">
    <source>
        <dbReference type="SAM" id="MobiDB-lite"/>
    </source>
</evidence>
<evidence type="ECO:0000313" key="4">
    <source>
        <dbReference type="Proteomes" id="UP000198994"/>
    </source>
</evidence>
<protein>
    <submittedName>
        <fullName evidence="3">Phage terminase, small subunit, putative, P27 family</fullName>
    </submittedName>
</protein>
<proteinExistence type="predicted"/>
<organism evidence="3 4">
    <name type="scientific">Salipiger thiooxidans</name>
    <dbReference type="NCBI Taxonomy" id="282683"/>
    <lineage>
        <taxon>Bacteria</taxon>
        <taxon>Pseudomonadati</taxon>
        <taxon>Pseudomonadota</taxon>
        <taxon>Alphaproteobacteria</taxon>
        <taxon>Rhodobacterales</taxon>
        <taxon>Roseobacteraceae</taxon>
        <taxon>Salipiger</taxon>
    </lineage>
</organism>
<dbReference type="EMBL" id="FNAV01000002">
    <property type="protein sequence ID" value="SDE23033.1"/>
    <property type="molecule type" value="Genomic_DNA"/>
</dbReference>
<evidence type="ECO:0000313" key="3">
    <source>
        <dbReference type="EMBL" id="SDF30192.1"/>
    </source>
</evidence>
<reference evidence="4" key="2">
    <citation type="submission" date="2016-10" db="EMBL/GenBank/DDBJ databases">
        <authorList>
            <person name="Varghese N."/>
            <person name="Submissions S."/>
        </authorList>
    </citation>
    <scope>NUCLEOTIDE SEQUENCE [LARGE SCALE GENOMIC DNA]</scope>
    <source>
        <strain evidence="4">DSM 10146</strain>
    </source>
</reference>
<dbReference type="EMBL" id="FNAV01000016">
    <property type="protein sequence ID" value="SDF30192.1"/>
    <property type="molecule type" value="Genomic_DNA"/>
</dbReference>
<feature type="region of interest" description="Disordered" evidence="1">
    <location>
        <begin position="1"/>
        <end position="26"/>
    </location>
</feature>
<name>A0A1G7JZC6_9RHOB</name>
<dbReference type="AlphaFoldDB" id="A0A1G7JZC6"/>
<dbReference type="RefSeq" id="WP_089954864.1">
    <property type="nucleotide sequence ID" value="NZ_FNAV01000002.1"/>
</dbReference>
<dbReference type="Pfam" id="PF05119">
    <property type="entry name" value="Terminase_4"/>
    <property type="match status" value="1"/>
</dbReference>
<dbReference type="Proteomes" id="UP000198994">
    <property type="component" value="Unassembled WGS sequence"/>
</dbReference>
<dbReference type="OrthoDB" id="7843333at2"/>
<evidence type="ECO:0000313" key="2">
    <source>
        <dbReference type="EMBL" id="SDE23033.1"/>
    </source>
</evidence>